<evidence type="ECO:0000256" key="1">
    <source>
        <dbReference type="ARBA" id="ARBA00006227"/>
    </source>
</evidence>
<dbReference type="GO" id="GO:0017148">
    <property type="term" value="P:negative regulation of translation"/>
    <property type="evidence" value="ECO:0007669"/>
    <property type="project" value="TreeGrafter"/>
</dbReference>
<gene>
    <name evidence="4" type="ORF">METZ01_LOCUS203604</name>
</gene>
<dbReference type="InterPro" id="IPR036899">
    <property type="entry name" value="Ribosomal_uL13_sf"/>
</dbReference>
<keyword evidence="3" id="KW-0687">Ribonucleoprotein</keyword>
<dbReference type="GO" id="GO:0003735">
    <property type="term" value="F:structural constituent of ribosome"/>
    <property type="evidence" value="ECO:0007669"/>
    <property type="project" value="InterPro"/>
</dbReference>
<dbReference type="NCBIfam" id="TIGR01066">
    <property type="entry name" value="rplM_bact"/>
    <property type="match status" value="1"/>
</dbReference>
<dbReference type="InterPro" id="IPR005823">
    <property type="entry name" value="Ribosomal_uL13_bac-type"/>
</dbReference>
<comment type="similarity">
    <text evidence="1">Belongs to the universal ribosomal protein uL13 family.</text>
</comment>
<dbReference type="CDD" id="cd00392">
    <property type="entry name" value="Ribosomal_L13"/>
    <property type="match status" value="1"/>
</dbReference>
<dbReference type="GO" id="GO:0003729">
    <property type="term" value="F:mRNA binding"/>
    <property type="evidence" value="ECO:0007669"/>
    <property type="project" value="TreeGrafter"/>
</dbReference>
<dbReference type="GO" id="GO:0005840">
    <property type="term" value="C:ribosome"/>
    <property type="evidence" value="ECO:0007669"/>
    <property type="project" value="UniProtKB-KW"/>
</dbReference>
<evidence type="ECO:0008006" key="5">
    <source>
        <dbReference type="Google" id="ProtNLM"/>
    </source>
</evidence>
<dbReference type="InterPro" id="IPR005822">
    <property type="entry name" value="Ribosomal_uL13"/>
</dbReference>
<dbReference type="HAMAP" id="MF_01366">
    <property type="entry name" value="Ribosomal_uL13"/>
    <property type="match status" value="1"/>
</dbReference>
<evidence type="ECO:0000256" key="3">
    <source>
        <dbReference type="ARBA" id="ARBA00023274"/>
    </source>
</evidence>
<dbReference type="AlphaFoldDB" id="A0A382EJ88"/>
<dbReference type="EMBL" id="UINC01044808">
    <property type="protein sequence ID" value="SVB50750.1"/>
    <property type="molecule type" value="Genomic_DNA"/>
</dbReference>
<keyword evidence="2" id="KW-0689">Ribosomal protein</keyword>
<protein>
    <recommendedName>
        <fullName evidence="5">50S ribosomal protein L13</fullName>
    </recommendedName>
</protein>
<name>A0A382EJ88_9ZZZZ</name>
<organism evidence="4">
    <name type="scientific">marine metagenome</name>
    <dbReference type="NCBI Taxonomy" id="408172"/>
    <lineage>
        <taxon>unclassified sequences</taxon>
        <taxon>metagenomes</taxon>
        <taxon>ecological metagenomes</taxon>
    </lineage>
</organism>
<reference evidence="4" key="1">
    <citation type="submission" date="2018-05" db="EMBL/GenBank/DDBJ databases">
        <authorList>
            <person name="Lanie J.A."/>
            <person name="Ng W.-L."/>
            <person name="Kazmierczak K.M."/>
            <person name="Andrzejewski T.M."/>
            <person name="Davidsen T.M."/>
            <person name="Wayne K.J."/>
            <person name="Tettelin H."/>
            <person name="Glass J.I."/>
            <person name="Rusch D."/>
            <person name="Podicherti R."/>
            <person name="Tsui H.-C.T."/>
            <person name="Winkler M.E."/>
        </authorList>
    </citation>
    <scope>NUCLEOTIDE SEQUENCE</scope>
</reference>
<dbReference type="Pfam" id="PF00572">
    <property type="entry name" value="Ribosomal_L13"/>
    <property type="match status" value="1"/>
</dbReference>
<dbReference type="GO" id="GO:1990904">
    <property type="term" value="C:ribonucleoprotein complex"/>
    <property type="evidence" value="ECO:0007669"/>
    <property type="project" value="UniProtKB-KW"/>
</dbReference>
<dbReference type="GO" id="GO:0006412">
    <property type="term" value="P:translation"/>
    <property type="evidence" value="ECO:0007669"/>
    <property type="project" value="InterPro"/>
</dbReference>
<feature type="non-terminal residue" evidence="4">
    <location>
        <position position="138"/>
    </location>
</feature>
<evidence type="ECO:0000313" key="4">
    <source>
        <dbReference type="EMBL" id="SVB50750.1"/>
    </source>
</evidence>
<dbReference type="PROSITE" id="PS00783">
    <property type="entry name" value="RIBOSOMAL_L13"/>
    <property type="match status" value="1"/>
</dbReference>
<evidence type="ECO:0000256" key="2">
    <source>
        <dbReference type="ARBA" id="ARBA00022980"/>
    </source>
</evidence>
<dbReference type="PIRSF" id="PIRSF002181">
    <property type="entry name" value="Ribosomal_L13"/>
    <property type="match status" value="1"/>
</dbReference>
<proteinExistence type="inferred from homology"/>
<accession>A0A382EJ88</accession>
<dbReference type="PANTHER" id="PTHR11545">
    <property type="entry name" value="RIBOSOMAL PROTEIN L13"/>
    <property type="match status" value="1"/>
</dbReference>
<dbReference type="PANTHER" id="PTHR11545:SF2">
    <property type="entry name" value="LARGE RIBOSOMAL SUBUNIT PROTEIN UL13M"/>
    <property type="match status" value="1"/>
</dbReference>
<dbReference type="SUPFAM" id="SSF52161">
    <property type="entry name" value="Ribosomal protein L13"/>
    <property type="match status" value="1"/>
</dbReference>
<sequence length="138" mass="15688">MAIRPRMHQPKASELKPEWHVIDAEGQTLGRISSDIARLLQGKHRSNYVPYINTGDFVVVINAEKVEVTGKKREQKKYYSHSGYHGGLKEISLQQLLDSHPDRVIKQSVKGMLPKNIPGRKMLSRLKIYAGETHPHKA</sequence>
<dbReference type="Gene3D" id="3.90.1180.10">
    <property type="entry name" value="Ribosomal protein L13"/>
    <property type="match status" value="1"/>
</dbReference>
<dbReference type="InterPro" id="IPR023563">
    <property type="entry name" value="Ribosomal_uL13_CS"/>
</dbReference>